<accession>A0A6A0AGH7</accession>
<dbReference type="Proteomes" id="UP000485058">
    <property type="component" value="Unassembled WGS sequence"/>
</dbReference>
<evidence type="ECO:0000256" key="2">
    <source>
        <dbReference type="SAM" id="MobiDB-lite"/>
    </source>
</evidence>
<protein>
    <submittedName>
        <fullName evidence="3">Centrosomal protein</fullName>
    </submittedName>
</protein>
<evidence type="ECO:0000313" key="4">
    <source>
        <dbReference type="Proteomes" id="UP000485058"/>
    </source>
</evidence>
<dbReference type="AlphaFoldDB" id="A0A6A0AGH7"/>
<feature type="coiled-coil region" evidence="1">
    <location>
        <begin position="109"/>
        <end position="136"/>
    </location>
</feature>
<keyword evidence="1" id="KW-0175">Coiled coil</keyword>
<comment type="caution">
    <text evidence="3">The sequence shown here is derived from an EMBL/GenBank/DDBJ whole genome shotgun (WGS) entry which is preliminary data.</text>
</comment>
<organism evidence="3 4">
    <name type="scientific">Haematococcus lacustris</name>
    <name type="common">Green alga</name>
    <name type="synonym">Haematococcus pluvialis</name>
    <dbReference type="NCBI Taxonomy" id="44745"/>
    <lineage>
        <taxon>Eukaryota</taxon>
        <taxon>Viridiplantae</taxon>
        <taxon>Chlorophyta</taxon>
        <taxon>core chlorophytes</taxon>
        <taxon>Chlorophyceae</taxon>
        <taxon>CS clade</taxon>
        <taxon>Chlamydomonadales</taxon>
        <taxon>Haematococcaceae</taxon>
        <taxon>Haematococcus</taxon>
    </lineage>
</organism>
<proteinExistence type="predicted"/>
<sequence length="247" mass="25060">PGTTSGFTCRLLSDQLLNDNPVLLEYLAQAVLAEGQAAVQARPRSSGPLGSSSDVGVGAASGSLAAIQSAVAADNDAVNSSDPHCPPRLTPSAAHAASLLSGATPEELVRQLVRLAELLLRELNHARQQLAAAKDGSRAQGEDTVLGQRAGTQTAGPLVAGNAASSVMGQGSTAAVSSGTSERQLPSSGYFSEAVPVDSAGSAGKGDASSAPTPGDEALLSEVARLRKQVQELTAENRNVYWLADEH</sequence>
<dbReference type="EMBL" id="BLLF01005589">
    <property type="protein sequence ID" value="GFH31391.1"/>
    <property type="molecule type" value="Genomic_DNA"/>
</dbReference>
<gene>
    <name evidence="3" type="ORF">HaLaN_30428</name>
</gene>
<feature type="non-terminal residue" evidence="3">
    <location>
        <position position="1"/>
    </location>
</feature>
<feature type="compositionally biased region" description="Polar residues" evidence="2">
    <location>
        <begin position="173"/>
        <end position="190"/>
    </location>
</feature>
<feature type="compositionally biased region" description="Low complexity" evidence="2">
    <location>
        <begin position="198"/>
        <end position="211"/>
    </location>
</feature>
<name>A0A6A0AGH7_HAELA</name>
<evidence type="ECO:0000313" key="3">
    <source>
        <dbReference type="EMBL" id="GFH31391.1"/>
    </source>
</evidence>
<evidence type="ECO:0000256" key="1">
    <source>
        <dbReference type="SAM" id="Coils"/>
    </source>
</evidence>
<keyword evidence="4" id="KW-1185">Reference proteome</keyword>
<feature type="region of interest" description="Disordered" evidence="2">
    <location>
        <begin position="173"/>
        <end position="215"/>
    </location>
</feature>
<feature type="non-terminal residue" evidence="3">
    <location>
        <position position="247"/>
    </location>
</feature>
<reference evidence="3 4" key="1">
    <citation type="submission" date="2020-02" db="EMBL/GenBank/DDBJ databases">
        <title>Draft genome sequence of Haematococcus lacustris strain NIES-144.</title>
        <authorList>
            <person name="Morimoto D."/>
            <person name="Nakagawa S."/>
            <person name="Yoshida T."/>
            <person name="Sawayama S."/>
        </authorList>
    </citation>
    <scope>NUCLEOTIDE SEQUENCE [LARGE SCALE GENOMIC DNA]</scope>
    <source>
        <strain evidence="3 4">NIES-144</strain>
    </source>
</reference>